<dbReference type="KEGG" id="ddl:Desdi_2889"/>
<gene>
    <name evidence="3" type="ordered locus">Desdi_2889</name>
</gene>
<feature type="domain" description="Glycosyl transferase family 1" evidence="1">
    <location>
        <begin position="221"/>
        <end position="380"/>
    </location>
</feature>
<dbReference type="HOGENOM" id="CLU_009583_28_3_9"/>
<feature type="domain" description="Glycosyltransferase subfamily 4-like N-terminal" evidence="2">
    <location>
        <begin position="24"/>
        <end position="214"/>
    </location>
</feature>
<dbReference type="RefSeq" id="WP_015263262.1">
    <property type="nucleotide sequence ID" value="NC_019903.1"/>
</dbReference>
<dbReference type="Pfam" id="PF00534">
    <property type="entry name" value="Glycos_transf_1"/>
    <property type="match status" value="1"/>
</dbReference>
<dbReference type="STRING" id="871963.Desdi_2889"/>
<dbReference type="InterPro" id="IPR029063">
    <property type="entry name" value="SAM-dependent_MTases_sf"/>
</dbReference>
<dbReference type="SUPFAM" id="SSF53335">
    <property type="entry name" value="S-adenosyl-L-methionine-dependent methyltransferases"/>
    <property type="match status" value="1"/>
</dbReference>
<name>L0FCC0_DESDL</name>
<dbReference type="InterPro" id="IPR001296">
    <property type="entry name" value="Glyco_trans_1"/>
</dbReference>
<dbReference type="GO" id="GO:0016757">
    <property type="term" value="F:glycosyltransferase activity"/>
    <property type="evidence" value="ECO:0007669"/>
    <property type="project" value="InterPro"/>
</dbReference>
<dbReference type="Gene3D" id="3.40.50.2000">
    <property type="entry name" value="Glycogen Phosphorylase B"/>
    <property type="match status" value="2"/>
</dbReference>
<dbReference type="EMBL" id="CP003344">
    <property type="protein sequence ID" value="AGA70301.1"/>
    <property type="molecule type" value="Genomic_DNA"/>
</dbReference>
<evidence type="ECO:0000259" key="2">
    <source>
        <dbReference type="Pfam" id="PF13439"/>
    </source>
</evidence>
<dbReference type="SUPFAM" id="SSF53756">
    <property type="entry name" value="UDP-Glycosyltransferase/glycogen phosphorylase"/>
    <property type="match status" value="1"/>
</dbReference>
<evidence type="ECO:0000313" key="4">
    <source>
        <dbReference type="Proteomes" id="UP000010797"/>
    </source>
</evidence>
<dbReference type="Gene3D" id="3.40.50.720">
    <property type="entry name" value="NAD(P)-binding Rossmann-like Domain"/>
    <property type="match status" value="1"/>
</dbReference>
<keyword evidence="3" id="KW-0808">Transferase</keyword>
<organism evidence="3 4">
    <name type="scientific">Desulfitobacterium dichloroeliminans (strain LMG P-21439 / DCA1)</name>
    <dbReference type="NCBI Taxonomy" id="871963"/>
    <lineage>
        <taxon>Bacteria</taxon>
        <taxon>Bacillati</taxon>
        <taxon>Bacillota</taxon>
        <taxon>Clostridia</taxon>
        <taxon>Eubacteriales</taxon>
        <taxon>Desulfitobacteriaceae</taxon>
        <taxon>Desulfitobacterium</taxon>
    </lineage>
</organism>
<sequence>MNIVYVNNCDLVGRRFNGYDLHLSLSQTGYDTHQLVLEKRSEEPSILALPDRHGGHIRAVLKNFEYQLSMANLLSPVGKLLAEHPVFQNADIVHYHLIHNQILSLLDLPALISRKPSIWTIHDPWLVTGHCVHPCDCKRWQDGCDPCCNLRDANFPLQHDNAHAMWKIKKAVYREMDIDLVVASKFMENYIRNSPLTAHFKRIHRIPFGIEIDRFSQSERNEVRDRWRIPYDNFVIGFRNEANEIKGTRYIEEMLDKLTSDIPITVLTLGTGKLPIEYTSKYQVLELGWTNDFPTLVDFYTACDVFLMPSLAESFGLMAIEAMASGCPIIVFEDTVLYDITFAPECGIGVPYKDSDKLKLAVERLIQSPPERQRRGEMGKRIVKEHYRYKDYVNRHIELYREVMERRQKPEKAYRYANQRLQETEVPQKMTEQLLQLEQQIKELSGGKAENLCVFGAGEYGIQLYQELRSRMVTVHCFADNNPDKWGYLFDSVNCISPQNLLERKETILIIVAIQNPQSVVEQLRSAGFPFITTKQTLDEILLAVPPIKWITGLEDIEGIDYSSKESVVLIQKFNRIIFEICKYYESRMPAK</sequence>
<keyword evidence="4" id="KW-1185">Reference proteome</keyword>
<dbReference type="PANTHER" id="PTHR12526">
    <property type="entry name" value="GLYCOSYLTRANSFERASE"/>
    <property type="match status" value="1"/>
</dbReference>
<dbReference type="OrthoDB" id="9810929at2"/>
<evidence type="ECO:0000313" key="3">
    <source>
        <dbReference type="EMBL" id="AGA70301.1"/>
    </source>
</evidence>
<evidence type="ECO:0000259" key="1">
    <source>
        <dbReference type="Pfam" id="PF00534"/>
    </source>
</evidence>
<dbReference type="eggNOG" id="COG0438">
    <property type="taxonomic scope" value="Bacteria"/>
</dbReference>
<reference evidence="4" key="1">
    <citation type="submission" date="2012-02" db="EMBL/GenBank/DDBJ databases">
        <title>Complete sequence of Desulfitobacterium dichloroeliminans LMG P-21439.</title>
        <authorList>
            <person name="Lucas S."/>
            <person name="Han J."/>
            <person name="Lapidus A."/>
            <person name="Cheng J.-F."/>
            <person name="Goodwin L."/>
            <person name="Pitluck S."/>
            <person name="Peters L."/>
            <person name="Ovchinnikova G."/>
            <person name="Teshima H."/>
            <person name="Detter J.C."/>
            <person name="Han C."/>
            <person name="Tapia R."/>
            <person name="Land M."/>
            <person name="Hauser L."/>
            <person name="Kyrpides N."/>
            <person name="Ivanova N."/>
            <person name="Pagani I."/>
            <person name="Kruse T."/>
            <person name="de Vos W.M."/>
            <person name="Boon N."/>
            <person name="Smidt H."/>
            <person name="Woyke T."/>
        </authorList>
    </citation>
    <scope>NUCLEOTIDE SEQUENCE [LARGE SCALE GENOMIC DNA]</scope>
    <source>
        <strain evidence="4">LMG P-21439 / DCA1</strain>
    </source>
</reference>
<dbReference type="InterPro" id="IPR028098">
    <property type="entry name" value="Glyco_trans_4-like_N"/>
</dbReference>
<proteinExistence type="predicted"/>
<dbReference type="Proteomes" id="UP000010797">
    <property type="component" value="Chromosome"/>
</dbReference>
<protein>
    <submittedName>
        <fullName evidence="3">Glycosyltransferase</fullName>
    </submittedName>
</protein>
<accession>L0FCC0</accession>
<dbReference type="Pfam" id="PF13439">
    <property type="entry name" value="Glyco_transf_4"/>
    <property type="match status" value="1"/>
</dbReference>
<dbReference type="PANTHER" id="PTHR12526:SF637">
    <property type="entry name" value="GLYCOSYLTRANSFERASE EPSF-RELATED"/>
    <property type="match status" value="1"/>
</dbReference>
<dbReference type="AlphaFoldDB" id="L0FCC0"/>